<dbReference type="Proteomes" id="UP001159641">
    <property type="component" value="Unassembled WGS sequence"/>
</dbReference>
<feature type="compositionally biased region" description="Basic residues" evidence="1">
    <location>
        <begin position="11"/>
        <end position="22"/>
    </location>
</feature>
<feature type="compositionally biased region" description="Low complexity" evidence="1">
    <location>
        <begin position="25"/>
        <end position="34"/>
    </location>
</feature>
<reference evidence="2 3" key="1">
    <citation type="submission" date="2022-11" db="EMBL/GenBank/DDBJ databases">
        <title>Whole genome sequence of Eschrichtius robustus ER-17-0199.</title>
        <authorList>
            <person name="Bruniche-Olsen A."/>
            <person name="Black A.N."/>
            <person name="Fields C.J."/>
            <person name="Walden K."/>
            <person name="Dewoody J.A."/>
        </authorList>
    </citation>
    <scope>NUCLEOTIDE SEQUENCE [LARGE SCALE GENOMIC DNA]</scope>
    <source>
        <strain evidence="2">ER-17-0199</strain>
        <tissue evidence="2">Blubber</tissue>
    </source>
</reference>
<proteinExistence type="predicted"/>
<accession>A0AB34GBX7</accession>
<evidence type="ECO:0000313" key="3">
    <source>
        <dbReference type="Proteomes" id="UP001159641"/>
    </source>
</evidence>
<name>A0AB34GBX7_ESCRO</name>
<dbReference type="AlphaFoldDB" id="A0AB34GBX7"/>
<organism evidence="2 3">
    <name type="scientific">Eschrichtius robustus</name>
    <name type="common">California gray whale</name>
    <name type="synonym">Eschrichtius gibbosus</name>
    <dbReference type="NCBI Taxonomy" id="9764"/>
    <lineage>
        <taxon>Eukaryota</taxon>
        <taxon>Metazoa</taxon>
        <taxon>Chordata</taxon>
        <taxon>Craniata</taxon>
        <taxon>Vertebrata</taxon>
        <taxon>Euteleostomi</taxon>
        <taxon>Mammalia</taxon>
        <taxon>Eutheria</taxon>
        <taxon>Laurasiatheria</taxon>
        <taxon>Artiodactyla</taxon>
        <taxon>Whippomorpha</taxon>
        <taxon>Cetacea</taxon>
        <taxon>Mysticeti</taxon>
        <taxon>Eschrichtiidae</taxon>
        <taxon>Eschrichtius</taxon>
    </lineage>
</organism>
<sequence length="117" mass="12287">FRKSSSSQWCRRVHQPGPRRRRCPEPGSRGGSPRRTARTAKSAEPAPQTVTPRTERARPRGTARLPGSAPAGTGSGTSRGTAGRTGPGRRSNSGSGTRRSPAAEGRSARGSGRGRRS</sequence>
<gene>
    <name evidence="2" type="ORF">J1605_016031</name>
</gene>
<evidence type="ECO:0000313" key="2">
    <source>
        <dbReference type="EMBL" id="KAJ8775804.1"/>
    </source>
</evidence>
<feature type="non-terminal residue" evidence="2">
    <location>
        <position position="1"/>
    </location>
</feature>
<keyword evidence="3" id="KW-1185">Reference proteome</keyword>
<protein>
    <submittedName>
        <fullName evidence="2">Uncharacterized protein</fullName>
    </submittedName>
</protein>
<evidence type="ECO:0000256" key="1">
    <source>
        <dbReference type="SAM" id="MobiDB-lite"/>
    </source>
</evidence>
<comment type="caution">
    <text evidence="2">The sequence shown here is derived from an EMBL/GenBank/DDBJ whole genome shotgun (WGS) entry which is preliminary data.</text>
</comment>
<feature type="compositionally biased region" description="Low complexity" evidence="1">
    <location>
        <begin position="66"/>
        <end position="110"/>
    </location>
</feature>
<feature type="region of interest" description="Disordered" evidence="1">
    <location>
        <begin position="1"/>
        <end position="117"/>
    </location>
</feature>
<dbReference type="EMBL" id="JAIQCJ010002567">
    <property type="protein sequence ID" value="KAJ8775804.1"/>
    <property type="molecule type" value="Genomic_DNA"/>
</dbReference>